<protein>
    <submittedName>
        <fullName evidence="3">CGNR zinc finger domain-containing protein</fullName>
    </submittedName>
</protein>
<dbReference type="Gene3D" id="1.10.3300.10">
    <property type="entry name" value="Jann2411-like domain"/>
    <property type="match status" value="1"/>
</dbReference>
<dbReference type="PANTHER" id="PTHR35525">
    <property type="entry name" value="BLL6575 PROTEIN"/>
    <property type="match status" value="1"/>
</dbReference>
<dbReference type="SUPFAM" id="SSF160904">
    <property type="entry name" value="Jann2411-like"/>
    <property type="match status" value="1"/>
</dbReference>
<keyword evidence="4" id="KW-1185">Reference proteome</keyword>
<dbReference type="InterPro" id="IPR023286">
    <property type="entry name" value="ABATE_dom_sf"/>
</dbReference>
<comment type="caution">
    <text evidence="3">The sequence shown here is derived from an EMBL/GenBank/DDBJ whole genome shotgun (WGS) entry which is preliminary data.</text>
</comment>
<evidence type="ECO:0000313" key="4">
    <source>
        <dbReference type="Proteomes" id="UP000733379"/>
    </source>
</evidence>
<reference evidence="3 4" key="1">
    <citation type="submission" date="2021-06" db="EMBL/GenBank/DDBJ databases">
        <title>Actinomycetes sequencing.</title>
        <authorList>
            <person name="Shan Q."/>
        </authorList>
    </citation>
    <scope>NUCLEOTIDE SEQUENCE [LARGE SCALE GENOMIC DNA]</scope>
    <source>
        <strain evidence="3 4">NEAU-G5</strain>
    </source>
</reference>
<organism evidence="3 4">
    <name type="scientific">Nocardia albiluteola</name>
    <dbReference type="NCBI Taxonomy" id="2842303"/>
    <lineage>
        <taxon>Bacteria</taxon>
        <taxon>Bacillati</taxon>
        <taxon>Actinomycetota</taxon>
        <taxon>Actinomycetes</taxon>
        <taxon>Mycobacteriales</taxon>
        <taxon>Nocardiaceae</taxon>
        <taxon>Nocardia</taxon>
    </lineage>
</organism>
<evidence type="ECO:0000313" key="3">
    <source>
        <dbReference type="EMBL" id="MBU3065882.1"/>
    </source>
</evidence>
<gene>
    <name evidence="3" type="ORF">KO481_30710</name>
</gene>
<dbReference type="Pfam" id="PF11706">
    <property type="entry name" value="zf-CGNR"/>
    <property type="match status" value="1"/>
</dbReference>
<name>A0ABS6B6D0_9NOCA</name>
<dbReference type="InterPro" id="IPR010852">
    <property type="entry name" value="ABATE"/>
</dbReference>
<evidence type="ECO:0000256" key="1">
    <source>
        <dbReference type="SAM" id="MobiDB-lite"/>
    </source>
</evidence>
<dbReference type="PANTHER" id="PTHR35525:SF3">
    <property type="entry name" value="BLL6575 PROTEIN"/>
    <property type="match status" value="1"/>
</dbReference>
<dbReference type="EMBL" id="JAHKNI010000012">
    <property type="protein sequence ID" value="MBU3065882.1"/>
    <property type="molecule type" value="Genomic_DNA"/>
</dbReference>
<feature type="region of interest" description="Disordered" evidence="1">
    <location>
        <begin position="172"/>
        <end position="195"/>
    </location>
</feature>
<dbReference type="Pfam" id="PF07336">
    <property type="entry name" value="ABATE"/>
    <property type="match status" value="1"/>
</dbReference>
<accession>A0ABS6B6D0</accession>
<evidence type="ECO:0000259" key="2">
    <source>
        <dbReference type="Pfam" id="PF11706"/>
    </source>
</evidence>
<proteinExistence type="predicted"/>
<dbReference type="Proteomes" id="UP000733379">
    <property type="component" value="Unassembled WGS sequence"/>
</dbReference>
<dbReference type="RefSeq" id="WP_215921952.1">
    <property type="nucleotide sequence ID" value="NZ_JAHKNI010000012.1"/>
</dbReference>
<sequence length="195" mass="20221">MVDDAVVLVNAVVPGECRGRPYPPAADPVQLHERVEGVTVAVYGRPVDSGEAAGLAGVAQQLRRVFDAVATGDADSAATQINAMITEYEARPTLARGDDGSWHLHSHAPDAPFVAGVGAAAAVGLAYVLGSEHADRIGICSADGCDRVYLDTSRNGTKRFCGTACQNRTKTSTFRARQAASDAESTIGDRGAAPN</sequence>
<dbReference type="InterPro" id="IPR021005">
    <property type="entry name" value="Znf_CGNR"/>
</dbReference>
<feature type="domain" description="Zinc finger CGNR" evidence="2">
    <location>
        <begin position="136"/>
        <end position="178"/>
    </location>
</feature>